<reference evidence="1" key="1">
    <citation type="submission" date="2024-06" db="EMBL/GenBank/DDBJ databases">
        <title>The Caenorhabditis elegans bacterial microbiome influences microsporidia infection through nutrient limitation and inhibiting parasite invasion.</title>
        <authorList>
            <person name="Tamim El Jarkass H."/>
            <person name="Castelblanco S."/>
            <person name="Kaur M."/>
            <person name="Wan Y.C."/>
            <person name="Ellis A.E."/>
            <person name="Sheldon R.D."/>
            <person name="Lien E.C."/>
            <person name="Burton N.O."/>
            <person name="Wright G.D."/>
            <person name="Reinke A.W."/>
        </authorList>
    </citation>
    <scope>NUCLEOTIDE SEQUENCE</scope>
    <source>
        <strain evidence="1">MYb327</strain>
    </source>
</reference>
<dbReference type="EMBL" id="CP159258">
    <property type="protein sequence ID" value="XCG72806.1"/>
    <property type="molecule type" value="Genomic_DNA"/>
</dbReference>
<protein>
    <submittedName>
        <fullName evidence="1">Uncharacterized protein</fullName>
    </submittedName>
</protein>
<sequence length="52" mass="5846">MPLLRRGEDRAGHNKMPAKGALATGLKIHDAVTWCECRSRHFRTTDDLLVCP</sequence>
<proteinExistence type="predicted"/>
<name>A0AAU8DYH4_9PSED</name>
<evidence type="ECO:0000313" key="1">
    <source>
        <dbReference type="EMBL" id="XCG72806.1"/>
    </source>
</evidence>
<organism evidence="1">
    <name type="scientific">Pseudomonas sp. MYb327</name>
    <dbReference type="NCBI Taxonomy" id="2745230"/>
    <lineage>
        <taxon>Bacteria</taxon>
        <taxon>Pseudomonadati</taxon>
        <taxon>Pseudomonadota</taxon>
        <taxon>Gammaproteobacteria</taxon>
        <taxon>Pseudomonadales</taxon>
        <taxon>Pseudomonadaceae</taxon>
        <taxon>Pseudomonas</taxon>
    </lineage>
</organism>
<gene>
    <name evidence="1" type="ORF">ABVN21_18880</name>
</gene>
<dbReference type="AlphaFoldDB" id="A0AAU8DYH4"/>
<dbReference type="RefSeq" id="WP_339553430.1">
    <property type="nucleotide sequence ID" value="NZ_CP159258.1"/>
</dbReference>
<accession>A0AAU8DYH4</accession>